<evidence type="ECO:0000313" key="3">
    <source>
        <dbReference type="Proteomes" id="UP000053477"/>
    </source>
</evidence>
<evidence type="ECO:0000313" key="2">
    <source>
        <dbReference type="EMBL" id="KLO17889.1"/>
    </source>
</evidence>
<feature type="compositionally biased region" description="Polar residues" evidence="1">
    <location>
        <begin position="1"/>
        <end position="12"/>
    </location>
</feature>
<protein>
    <submittedName>
        <fullName evidence="2">Uncharacterized protein</fullName>
    </submittedName>
</protein>
<name>A0A0H2S1K8_9AGAM</name>
<keyword evidence="3" id="KW-1185">Reference proteome</keyword>
<reference evidence="2 3" key="1">
    <citation type="submission" date="2015-04" db="EMBL/GenBank/DDBJ databases">
        <title>Complete genome sequence of Schizopora paradoxa KUC8140, a cosmopolitan wood degrader in East Asia.</title>
        <authorList>
            <consortium name="DOE Joint Genome Institute"/>
            <person name="Min B."/>
            <person name="Park H."/>
            <person name="Jang Y."/>
            <person name="Kim J.-J."/>
            <person name="Kim K.H."/>
            <person name="Pangilinan J."/>
            <person name="Lipzen A."/>
            <person name="Riley R."/>
            <person name="Grigoriev I.V."/>
            <person name="Spatafora J.W."/>
            <person name="Choi I.-G."/>
        </authorList>
    </citation>
    <scope>NUCLEOTIDE SEQUENCE [LARGE SCALE GENOMIC DNA]</scope>
    <source>
        <strain evidence="2 3">KUC8140</strain>
    </source>
</reference>
<organism evidence="2 3">
    <name type="scientific">Schizopora paradoxa</name>
    <dbReference type="NCBI Taxonomy" id="27342"/>
    <lineage>
        <taxon>Eukaryota</taxon>
        <taxon>Fungi</taxon>
        <taxon>Dikarya</taxon>
        <taxon>Basidiomycota</taxon>
        <taxon>Agaricomycotina</taxon>
        <taxon>Agaricomycetes</taxon>
        <taxon>Hymenochaetales</taxon>
        <taxon>Schizoporaceae</taxon>
        <taxon>Schizopora</taxon>
    </lineage>
</organism>
<sequence>MSNGQAAQNPLNQPDIPFEELGGPASFENPSDTIFASLFLPALAFPNDPPDYDLESIPWQFCDRLLAVLRNPRFKPLEITFENCGEMFQRIGRRRKEKWSTVEARPNCNSHFPMVILDGVLECLKDEMISMVSRFPIERRYFRNRLGRGEGAPPVVPEWRKTLEIMMLVHSSWHAGVKRLLGYSIVSPRGPTPTTLQNPSFGGWTRELCLSYHYDMDDDDRGPLPLPLAPDKSHGYFLNILCARVPNIRLVHLHLLHFTEPGLSIIFGALSSLALLEELNLEAEDGLLPLQAPIAAISKARHPNLRVLRLYADFFRCNDLSALIRSLESLELLHSIQFLYPDSIGVESPYLTIGVCSVLWSRNPSNVGSPFVLRDLEIDYAGERLEAELNQSWDDGTVKILQSADLVRFRMIGPQRRLRVEVPVEEDWDFPNEPILLSKIAHDISPWLERCTSARTVVFQEFPGTRMKILDEIQQLSGAALANVETLAVELSYLPDPPRSDTWDCATEMEKDAARDQFSFSDAKLSGVVSGSLFPGLRVLRVTLPSHCLEYFVPRFEDVRERGELGSEDRHMLLPHCNQRCTEKSVAFHVEIPSNTLH</sequence>
<feature type="region of interest" description="Disordered" evidence="1">
    <location>
        <begin position="1"/>
        <end position="23"/>
    </location>
</feature>
<dbReference type="InParanoid" id="A0A0H2S1K8"/>
<evidence type="ECO:0000256" key="1">
    <source>
        <dbReference type="SAM" id="MobiDB-lite"/>
    </source>
</evidence>
<dbReference type="Proteomes" id="UP000053477">
    <property type="component" value="Unassembled WGS sequence"/>
</dbReference>
<dbReference type="SUPFAM" id="SSF52047">
    <property type="entry name" value="RNI-like"/>
    <property type="match status" value="1"/>
</dbReference>
<gene>
    <name evidence="2" type="ORF">SCHPADRAFT_886696</name>
</gene>
<dbReference type="AlphaFoldDB" id="A0A0H2S1K8"/>
<dbReference type="EMBL" id="KQ085900">
    <property type="protein sequence ID" value="KLO17889.1"/>
    <property type="molecule type" value="Genomic_DNA"/>
</dbReference>
<dbReference type="OrthoDB" id="3332286at2759"/>
<proteinExistence type="predicted"/>
<accession>A0A0H2S1K8</accession>